<dbReference type="EMBL" id="KZ819713">
    <property type="protein sequence ID" value="PWN53708.1"/>
    <property type="molecule type" value="Genomic_DNA"/>
</dbReference>
<evidence type="ECO:0000313" key="1">
    <source>
        <dbReference type="EMBL" id="PWN53708.1"/>
    </source>
</evidence>
<sequence>MRPLKRLIALGIHAQTLFLILPAVDSLCITIRRENGEWKVDDLEMCPQNPSRAPPKFFKSLTPTLFSNSGCLSPFLYHHRPPFPLPLKDITLSPIPPSTSKTSICNAPRLRGNKSLSSFLKKKKVRSFSPLERGRGMPIY</sequence>
<name>A0ACD0P6C1_9BASI</name>
<gene>
    <name evidence="1" type="ORF">IE53DRAFT_383790</name>
</gene>
<organism evidence="1 2">
    <name type="scientific">Violaceomyces palustris</name>
    <dbReference type="NCBI Taxonomy" id="1673888"/>
    <lineage>
        <taxon>Eukaryota</taxon>
        <taxon>Fungi</taxon>
        <taxon>Dikarya</taxon>
        <taxon>Basidiomycota</taxon>
        <taxon>Ustilaginomycotina</taxon>
        <taxon>Ustilaginomycetes</taxon>
        <taxon>Violaceomycetales</taxon>
        <taxon>Violaceomycetaceae</taxon>
        <taxon>Violaceomyces</taxon>
    </lineage>
</organism>
<reference evidence="1 2" key="1">
    <citation type="journal article" date="2018" name="Mol. Biol. Evol.">
        <title>Broad Genomic Sampling Reveals a Smut Pathogenic Ancestry of the Fungal Clade Ustilaginomycotina.</title>
        <authorList>
            <person name="Kijpornyongpan T."/>
            <person name="Mondo S.J."/>
            <person name="Barry K."/>
            <person name="Sandor L."/>
            <person name="Lee J."/>
            <person name="Lipzen A."/>
            <person name="Pangilinan J."/>
            <person name="LaButti K."/>
            <person name="Hainaut M."/>
            <person name="Henrissat B."/>
            <person name="Grigoriev I.V."/>
            <person name="Spatafora J.W."/>
            <person name="Aime M.C."/>
        </authorList>
    </citation>
    <scope>NUCLEOTIDE SEQUENCE [LARGE SCALE GENOMIC DNA]</scope>
    <source>
        <strain evidence="1 2">SA 807</strain>
    </source>
</reference>
<evidence type="ECO:0000313" key="2">
    <source>
        <dbReference type="Proteomes" id="UP000245626"/>
    </source>
</evidence>
<accession>A0ACD0P6C1</accession>
<proteinExistence type="predicted"/>
<dbReference type="Proteomes" id="UP000245626">
    <property type="component" value="Unassembled WGS sequence"/>
</dbReference>
<keyword evidence="2" id="KW-1185">Reference proteome</keyword>
<protein>
    <submittedName>
        <fullName evidence="1">Uncharacterized protein</fullName>
    </submittedName>
</protein>